<reference evidence="2 3" key="1">
    <citation type="journal article" date="2023" name="Plant Biotechnol. J.">
        <title>Chromosome-level wild Hevea brasiliensis genome provides new tools for genomic-assisted breeding and valuable loci to elevate rubber yield.</title>
        <authorList>
            <person name="Cheng H."/>
            <person name="Song X."/>
            <person name="Hu Y."/>
            <person name="Wu T."/>
            <person name="Yang Q."/>
            <person name="An Z."/>
            <person name="Feng S."/>
            <person name="Deng Z."/>
            <person name="Wu W."/>
            <person name="Zeng X."/>
            <person name="Tu M."/>
            <person name="Wang X."/>
            <person name="Huang H."/>
        </authorList>
    </citation>
    <scope>NUCLEOTIDE SEQUENCE [LARGE SCALE GENOMIC DNA]</scope>
    <source>
        <strain evidence="2">MT/VB/25A 57/8</strain>
    </source>
</reference>
<evidence type="ECO:0000313" key="3">
    <source>
        <dbReference type="Proteomes" id="UP001174677"/>
    </source>
</evidence>
<dbReference type="EMBL" id="JARPOI010000015">
    <property type="protein sequence ID" value="KAJ9154483.1"/>
    <property type="molecule type" value="Genomic_DNA"/>
</dbReference>
<keyword evidence="1" id="KW-1133">Transmembrane helix</keyword>
<keyword evidence="3" id="KW-1185">Reference proteome</keyword>
<gene>
    <name evidence="2" type="ORF">P3X46_027810</name>
</gene>
<keyword evidence="1" id="KW-0812">Transmembrane</keyword>
<accession>A0ABQ9L2R1</accession>
<evidence type="ECO:0000313" key="2">
    <source>
        <dbReference type="EMBL" id="KAJ9154483.1"/>
    </source>
</evidence>
<feature type="transmembrane region" description="Helical" evidence="1">
    <location>
        <begin position="55"/>
        <end position="71"/>
    </location>
</feature>
<name>A0ABQ9L2R1_HEVBR</name>
<dbReference type="Proteomes" id="UP001174677">
    <property type="component" value="Chromosome 15"/>
</dbReference>
<organism evidence="2 3">
    <name type="scientific">Hevea brasiliensis</name>
    <name type="common">Para rubber tree</name>
    <name type="synonym">Siphonia brasiliensis</name>
    <dbReference type="NCBI Taxonomy" id="3981"/>
    <lineage>
        <taxon>Eukaryota</taxon>
        <taxon>Viridiplantae</taxon>
        <taxon>Streptophyta</taxon>
        <taxon>Embryophyta</taxon>
        <taxon>Tracheophyta</taxon>
        <taxon>Spermatophyta</taxon>
        <taxon>Magnoliopsida</taxon>
        <taxon>eudicotyledons</taxon>
        <taxon>Gunneridae</taxon>
        <taxon>Pentapetalae</taxon>
        <taxon>rosids</taxon>
        <taxon>fabids</taxon>
        <taxon>Malpighiales</taxon>
        <taxon>Euphorbiaceae</taxon>
        <taxon>Crotonoideae</taxon>
        <taxon>Micrandreae</taxon>
        <taxon>Hevea</taxon>
    </lineage>
</organism>
<sequence length="73" mass="8577">MNYRGSETRKNATSCFSTALAVNALSDLDFILFLLHPHFLSLFFILFFKSAPFPFSFPILFCYVEILLWRFEN</sequence>
<keyword evidence="1" id="KW-0472">Membrane</keyword>
<comment type="caution">
    <text evidence="2">The sequence shown here is derived from an EMBL/GenBank/DDBJ whole genome shotgun (WGS) entry which is preliminary data.</text>
</comment>
<protein>
    <submittedName>
        <fullName evidence="2">Uncharacterized protein</fullName>
    </submittedName>
</protein>
<proteinExistence type="predicted"/>
<evidence type="ECO:0000256" key="1">
    <source>
        <dbReference type="SAM" id="Phobius"/>
    </source>
</evidence>